<evidence type="ECO:0000313" key="14">
    <source>
        <dbReference type="EMBL" id="ETZ07216.1"/>
    </source>
</evidence>
<organism evidence="14 15">
    <name type="scientific">Holospora obtusa F1</name>
    <dbReference type="NCBI Taxonomy" id="1399147"/>
    <lineage>
        <taxon>Bacteria</taxon>
        <taxon>Pseudomonadati</taxon>
        <taxon>Pseudomonadota</taxon>
        <taxon>Alphaproteobacteria</taxon>
        <taxon>Holosporales</taxon>
        <taxon>Holosporaceae</taxon>
        <taxon>Holospora</taxon>
    </lineage>
</organism>
<dbReference type="PIRSF" id="PIRSF005461">
    <property type="entry name" value="23S_rRNA_mtase"/>
    <property type="match status" value="1"/>
</dbReference>
<dbReference type="CDD" id="cd02440">
    <property type="entry name" value="AdoMet_MTases"/>
    <property type="match status" value="1"/>
</dbReference>
<dbReference type="InterPro" id="IPR050082">
    <property type="entry name" value="RNA_methyltr_RlmE"/>
</dbReference>
<feature type="binding site" evidence="11">
    <location>
        <position position="50"/>
    </location>
    <ligand>
        <name>S-adenosyl-L-methionine</name>
        <dbReference type="ChEBI" id="CHEBI:59789"/>
    </ligand>
</feature>
<evidence type="ECO:0000256" key="6">
    <source>
        <dbReference type="ARBA" id="ARBA00038861"/>
    </source>
</evidence>
<feature type="active site" description="Proton acceptor" evidence="11 12">
    <location>
        <position position="146"/>
    </location>
</feature>
<dbReference type="InterPro" id="IPR002877">
    <property type="entry name" value="RNA_MeTrfase_FtsJ_dom"/>
</dbReference>
<evidence type="ECO:0000256" key="10">
    <source>
        <dbReference type="ARBA" id="ARBA00048970"/>
    </source>
</evidence>
<evidence type="ECO:0000256" key="7">
    <source>
        <dbReference type="ARBA" id="ARBA00041129"/>
    </source>
</evidence>
<keyword evidence="4 11" id="KW-0949">S-adenosyl-L-methionine</keyword>
<dbReference type="Proteomes" id="UP000019112">
    <property type="component" value="Unassembled WGS sequence"/>
</dbReference>
<comment type="function">
    <text evidence="5 11">Specifically methylates the uridine in position 2552 of 23S rRNA at the 2'-O position of the ribose in the fully assembled 50S ribosomal subunit.</text>
</comment>
<evidence type="ECO:0000256" key="1">
    <source>
        <dbReference type="ARBA" id="ARBA00022552"/>
    </source>
</evidence>
<feature type="binding site" evidence="11">
    <location>
        <position position="52"/>
    </location>
    <ligand>
        <name>S-adenosyl-L-methionine</name>
        <dbReference type="ChEBI" id="CHEBI:59789"/>
    </ligand>
</feature>
<comment type="catalytic activity">
    <reaction evidence="10 11">
        <text>uridine(2552) in 23S rRNA + S-adenosyl-L-methionine = 2'-O-methyluridine(2552) in 23S rRNA + S-adenosyl-L-homocysteine + H(+)</text>
        <dbReference type="Rhea" id="RHEA:42720"/>
        <dbReference type="Rhea" id="RHEA-COMP:10202"/>
        <dbReference type="Rhea" id="RHEA-COMP:10203"/>
        <dbReference type="ChEBI" id="CHEBI:15378"/>
        <dbReference type="ChEBI" id="CHEBI:57856"/>
        <dbReference type="ChEBI" id="CHEBI:59789"/>
        <dbReference type="ChEBI" id="CHEBI:65315"/>
        <dbReference type="ChEBI" id="CHEBI:74478"/>
        <dbReference type="EC" id="2.1.1.166"/>
    </reaction>
</comment>
<dbReference type="HAMAP" id="MF_01547">
    <property type="entry name" value="RNA_methyltr_E"/>
    <property type="match status" value="1"/>
</dbReference>
<feature type="binding site" evidence="11">
    <location>
        <position position="106"/>
    </location>
    <ligand>
        <name>S-adenosyl-L-methionine</name>
        <dbReference type="ChEBI" id="CHEBI:59789"/>
    </ligand>
</feature>
<evidence type="ECO:0000256" key="3">
    <source>
        <dbReference type="ARBA" id="ARBA00022679"/>
    </source>
</evidence>
<dbReference type="eggNOG" id="COG0293">
    <property type="taxonomic scope" value="Bacteria"/>
</dbReference>
<evidence type="ECO:0000256" key="9">
    <source>
        <dbReference type="ARBA" id="ARBA00042745"/>
    </source>
</evidence>
<evidence type="ECO:0000256" key="5">
    <source>
        <dbReference type="ARBA" id="ARBA00037569"/>
    </source>
</evidence>
<accession>W6TE64</accession>
<dbReference type="STRING" id="1399147.P618_200610"/>
<comment type="similarity">
    <text evidence="11">Belongs to the class I-like SAM-binding methyltransferase superfamily. RNA methyltransferase RlmE family.</text>
</comment>
<keyword evidence="1 11" id="KW-0698">rRNA processing</keyword>
<sequence length="191" mass="21697">MLRQLTDPYIKQAKISGYRSRSAFKLKEIQEKERIIYQGNRILDLGCAPGGWSQVLTEIPGVLVWGVDLIDMQPLNNVHFFQGDFSNIEAKSWISKQGVFDGVVSDAAPSSTGHHATDLIRIEHMVEIVWEVTHSVLRPGGFFLVKAFHTQGIQVLLANWKLNFKEVKYLKPKSSRKESKEIYILAKGYHS</sequence>
<keyword evidence="15" id="KW-1185">Reference proteome</keyword>
<comment type="caution">
    <text evidence="14">The sequence shown here is derived from an EMBL/GenBank/DDBJ whole genome shotgun (WGS) entry which is preliminary data.</text>
</comment>
<protein>
    <recommendedName>
        <fullName evidence="7 11">Ribosomal RNA large subunit methyltransferase E</fullName>
        <ecNumber evidence="6 11">2.1.1.166</ecNumber>
    </recommendedName>
    <alternativeName>
        <fullName evidence="9 11">23S rRNA Um2552 methyltransferase</fullName>
    </alternativeName>
    <alternativeName>
        <fullName evidence="8 11">rRNA (uridine-2'-O-)-methyltransferase</fullName>
    </alternativeName>
</protein>
<evidence type="ECO:0000256" key="11">
    <source>
        <dbReference type="HAMAP-Rule" id="MF_01547"/>
    </source>
</evidence>
<dbReference type="EMBL" id="AWTR02000059">
    <property type="protein sequence ID" value="ETZ07216.1"/>
    <property type="molecule type" value="Genomic_DNA"/>
</dbReference>
<keyword evidence="3 11" id="KW-0808">Transferase</keyword>
<feature type="domain" description="Ribosomal RNA methyltransferase FtsJ" evidence="13">
    <location>
        <begin position="18"/>
        <end position="189"/>
    </location>
</feature>
<dbReference type="GO" id="GO:0008650">
    <property type="term" value="F:rRNA (uridine-2'-O-)-methyltransferase activity"/>
    <property type="evidence" value="ECO:0007669"/>
    <property type="project" value="UniProtKB-UniRule"/>
</dbReference>
<evidence type="ECO:0000313" key="15">
    <source>
        <dbReference type="Proteomes" id="UP000019112"/>
    </source>
</evidence>
<dbReference type="GO" id="GO:0005737">
    <property type="term" value="C:cytoplasm"/>
    <property type="evidence" value="ECO:0007669"/>
    <property type="project" value="UniProtKB-SubCell"/>
</dbReference>
<dbReference type="InterPro" id="IPR015507">
    <property type="entry name" value="rRNA-MeTfrase_E"/>
</dbReference>
<dbReference type="EC" id="2.1.1.166" evidence="6 11"/>
<comment type="subcellular location">
    <subcellularLocation>
        <location evidence="11">Cytoplasm</location>
    </subcellularLocation>
</comment>
<reference evidence="14 15" key="1">
    <citation type="journal article" date="2014" name="FEMS Microbiol. Lett.">
        <title>Draft genome sequences of three Holospora species (Holospora obtusa, Holospora undulata, and Holospora elegans), endonuclear symbiotic bacteria of the ciliate Paramecium caudatum.</title>
        <authorList>
            <person name="Dohra H."/>
            <person name="Tanaka K."/>
            <person name="Suzuki T."/>
            <person name="Fujishima M."/>
            <person name="Suzuki H."/>
        </authorList>
    </citation>
    <scope>NUCLEOTIDE SEQUENCE [LARGE SCALE GENOMIC DNA]</scope>
    <source>
        <strain evidence="14 15">F1</strain>
    </source>
</reference>
<evidence type="ECO:0000256" key="4">
    <source>
        <dbReference type="ARBA" id="ARBA00022691"/>
    </source>
</evidence>
<proteinExistence type="inferred from homology"/>
<dbReference type="InterPro" id="IPR029063">
    <property type="entry name" value="SAM-dependent_MTases_sf"/>
</dbReference>
<dbReference type="Gene3D" id="3.40.50.150">
    <property type="entry name" value="Vaccinia Virus protein VP39"/>
    <property type="match status" value="1"/>
</dbReference>
<dbReference type="Pfam" id="PF01728">
    <property type="entry name" value="FtsJ"/>
    <property type="match status" value="1"/>
</dbReference>
<dbReference type="PANTHER" id="PTHR10920">
    <property type="entry name" value="RIBOSOMAL RNA METHYLTRANSFERASE"/>
    <property type="match status" value="1"/>
</dbReference>
<evidence type="ECO:0000256" key="2">
    <source>
        <dbReference type="ARBA" id="ARBA00022603"/>
    </source>
</evidence>
<evidence type="ECO:0000259" key="13">
    <source>
        <dbReference type="Pfam" id="PF01728"/>
    </source>
</evidence>
<name>W6TE64_HOLOB</name>
<dbReference type="SUPFAM" id="SSF53335">
    <property type="entry name" value="S-adenosyl-L-methionine-dependent methyltransferases"/>
    <property type="match status" value="1"/>
</dbReference>
<keyword evidence="11" id="KW-0963">Cytoplasm</keyword>
<dbReference type="AlphaFoldDB" id="W6TE64"/>
<evidence type="ECO:0000256" key="12">
    <source>
        <dbReference type="PIRSR" id="PIRSR005461-1"/>
    </source>
</evidence>
<gene>
    <name evidence="11" type="primary">rlmE</name>
    <name evidence="11" type="synonym">ftsJ</name>
    <name evidence="11" type="synonym">rrmJ</name>
    <name evidence="14" type="ORF">P618_200610</name>
</gene>
<dbReference type="PANTHER" id="PTHR10920:SF18">
    <property type="entry name" value="RRNA METHYLTRANSFERASE 2, MITOCHONDRIAL"/>
    <property type="match status" value="1"/>
</dbReference>
<keyword evidence="2 11" id="KW-0489">Methyltransferase</keyword>
<feature type="binding site" evidence="11">
    <location>
        <position position="68"/>
    </location>
    <ligand>
        <name>S-adenosyl-L-methionine</name>
        <dbReference type="ChEBI" id="CHEBI:59789"/>
    </ligand>
</feature>
<evidence type="ECO:0000256" key="8">
    <source>
        <dbReference type="ARBA" id="ARBA00041995"/>
    </source>
</evidence>
<feature type="binding site" evidence="11">
    <location>
        <position position="84"/>
    </location>
    <ligand>
        <name>S-adenosyl-L-methionine</name>
        <dbReference type="ChEBI" id="CHEBI:59789"/>
    </ligand>
</feature>